<protein>
    <submittedName>
        <fullName evidence="2">Uncharacterized protein</fullName>
    </submittedName>
</protein>
<evidence type="ECO:0000256" key="1">
    <source>
        <dbReference type="SAM" id="MobiDB-lite"/>
    </source>
</evidence>
<proteinExistence type="predicted"/>
<dbReference type="EMBL" id="JAFIRN010000017">
    <property type="protein sequence ID" value="KAG5832611.1"/>
    <property type="molecule type" value="Genomic_DNA"/>
</dbReference>
<feature type="non-terminal residue" evidence="2">
    <location>
        <position position="135"/>
    </location>
</feature>
<name>A0A9D3LLQ8_ANGAN</name>
<evidence type="ECO:0000313" key="2">
    <source>
        <dbReference type="EMBL" id="KAG5832611.1"/>
    </source>
</evidence>
<evidence type="ECO:0000313" key="3">
    <source>
        <dbReference type="Proteomes" id="UP001044222"/>
    </source>
</evidence>
<keyword evidence="3" id="KW-1185">Reference proteome</keyword>
<feature type="compositionally biased region" description="Basic and acidic residues" evidence="1">
    <location>
        <begin position="116"/>
        <end position="126"/>
    </location>
</feature>
<comment type="caution">
    <text evidence="2">The sequence shown here is derived from an EMBL/GenBank/DDBJ whole genome shotgun (WGS) entry which is preliminary data.</text>
</comment>
<feature type="region of interest" description="Disordered" evidence="1">
    <location>
        <begin position="112"/>
        <end position="135"/>
    </location>
</feature>
<organism evidence="2 3">
    <name type="scientific">Anguilla anguilla</name>
    <name type="common">European freshwater eel</name>
    <name type="synonym">Muraena anguilla</name>
    <dbReference type="NCBI Taxonomy" id="7936"/>
    <lineage>
        <taxon>Eukaryota</taxon>
        <taxon>Metazoa</taxon>
        <taxon>Chordata</taxon>
        <taxon>Craniata</taxon>
        <taxon>Vertebrata</taxon>
        <taxon>Euteleostomi</taxon>
        <taxon>Actinopterygii</taxon>
        <taxon>Neopterygii</taxon>
        <taxon>Teleostei</taxon>
        <taxon>Anguilliformes</taxon>
        <taxon>Anguillidae</taxon>
        <taxon>Anguilla</taxon>
    </lineage>
</organism>
<gene>
    <name evidence="2" type="ORF">ANANG_G00292940</name>
</gene>
<accession>A0A9D3LLQ8</accession>
<dbReference type="Proteomes" id="UP001044222">
    <property type="component" value="Chromosome 17"/>
</dbReference>
<sequence>YLSLCLAEASSFLSSTKRSFPTGPDPLVVRSTVSSCIRTGIPSAVNSRSSSTPVAPFLLAWDRRGVQAEKGVFRSVVSPTPVCDHGDPIICTYTGAKNLPCSAMRNLWVSKHHQKHVEGSREDRGTDGAPGSEQN</sequence>
<reference evidence="2" key="1">
    <citation type="submission" date="2021-01" db="EMBL/GenBank/DDBJ databases">
        <title>A chromosome-scale assembly of European eel, Anguilla anguilla.</title>
        <authorList>
            <person name="Henkel C."/>
            <person name="Jong-Raadsen S.A."/>
            <person name="Dufour S."/>
            <person name="Weltzien F.-A."/>
            <person name="Palstra A.P."/>
            <person name="Pelster B."/>
            <person name="Spaink H.P."/>
            <person name="Van Den Thillart G.E."/>
            <person name="Jansen H."/>
            <person name="Zahm M."/>
            <person name="Klopp C."/>
            <person name="Cedric C."/>
            <person name="Louis A."/>
            <person name="Berthelot C."/>
            <person name="Parey E."/>
            <person name="Roest Crollius H."/>
            <person name="Montfort J."/>
            <person name="Robinson-Rechavi M."/>
            <person name="Bucao C."/>
            <person name="Bouchez O."/>
            <person name="Gislard M."/>
            <person name="Lluch J."/>
            <person name="Milhes M."/>
            <person name="Lampietro C."/>
            <person name="Lopez Roques C."/>
            <person name="Donnadieu C."/>
            <person name="Braasch I."/>
            <person name="Desvignes T."/>
            <person name="Postlethwait J."/>
            <person name="Bobe J."/>
            <person name="Guiguen Y."/>
            <person name="Dirks R."/>
        </authorList>
    </citation>
    <scope>NUCLEOTIDE SEQUENCE</scope>
    <source>
        <strain evidence="2">Tag_6206</strain>
        <tissue evidence="2">Liver</tissue>
    </source>
</reference>
<dbReference type="AlphaFoldDB" id="A0A9D3LLQ8"/>